<dbReference type="Proteomes" id="UP000030758">
    <property type="component" value="Unassembled WGS sequence"/>
</dbReference>
<dbReference type="AlphaFoldDB" id="A0A085M1D5"/>
<dbReference type="EMBL" id="KL363244">
    <property type="protein sequence ID" value="KFD51031.1"/>
    <property type="molecule type" value="Genomic_DNA"/>
</dbReference>
<sequence length="62" mass="7123">MYIIGVLEKWMTATSQLADTKRHDTYSATVRKEIQLEMVESIDRVLSDLHSLSLCENSVHTQ</sequence>
<protein>
    <submittedName>
        <fullName evidence="1">Uncharacterized protein</fullName>
    </submittedName>
</protein>
<reference evidence="1 3" key="1">
    <citation type="journal article" date="2014" name="Nat. Genet.">
        <title>Genome and transcriptome of the porcine whipworm Trichuris suis.</title>
        <authorList>
            <person name="Jex A.R."/>
            <person name="Nejsum P."/>
            <person name="Schwarz E.M."/>
            <person name="Hu L."/>
            <person name="Young N.D."/>
            <person name="Hall R.S."/>
            <person name="Korhonen P.K."/>
            <person name="Liao S."/>
            <person name="Thamsborg S."/>
            <person name="Xia J."/>
            <person name="Xu P."/>
            <person name="Wang S."/>
            <person name="Scheerlinck J.P."/>
            <person name="Hofmann A."/>
            <person name="Sternberg P.W."/>
            <person name="Wang J."/>
            <person name="Gasser R.B."/>
        </authorList>
    </citation>
    <scope>NUCLEOTIDE SEQUENCE [LARGE SCALE GENOMIC DNA]</scope>
    <source>
        <strain evidence="2">DCEP-RM93F</strain>
        <strain evidence="1">DCEP-RM93M</strain>
    </source>
</reference>
<keyword evidence="3" id="KW-1185">Reference proteome</keyword>
<organism evidence="1 3">
    <name type="scientific">Trichuris suis</name>
    <name type="common">pig whipworm</name>
    <dbReference type="NCBI Taxonomy" id="68888"/>
    <lineage>
        <taxon>Eukaryota</taxon>
        <taxon>Metazoa</taxon>
        <taxon>Ecdysozoa</taxon>
        <taxon>Nematoda</taxon>
        <taxon>Enoplea</taxon>
        <taxon>Dorylaimia</taxon>
        <taxon>Trichinellida</taxon>
        <taxon>Trichuridae</taxon>
        <taxon>Trichuris</taxon>
    </lineage>
</organism>
<gene>
    <name evidence="1" type="ORF">M513_08072</name>
    <name evidence="2" type="ORF">M514_08072</name>
</gene>
<dbReference type="Proteomes" id="UP000030764">
    <property type="component" value="Unassembled WGS sequence"/>
</dbReference>
<evidence type="ECO:0000313" key="1">
    <source>
        <dbReference type="EMBL" id="KFD51031.1"/>
    </source>
</evidence>
<proteinExistence type="predicted"/>
<evidence type="ECO:0000313" key="2">
    <source>
        <dbReference type="EMBL" id="KFD73245.1"/>
    </source>
</evidence>
<accession>A0A085M1D5</accession>
<evidence type="ECO:0000313" key="3">
    <source>
        <dbReference type="Proteomes" id="UP000030764"/>
    </source>
</evidence>
<name>A0A085M1D5_9BILA</name>
<dbReference type="EMBL" id="KL367474">
    <property type="protein sequence ID" value="KFD73245.1"/>
    <property type="molecule type" value="Genomic_DNA"/>
</dbReference>